<sequence length="92" mass="10040">MLSRANRGHESVEGKYAWQDLKQKKVKVSHSSFYIKSSTSREAWTKFSGRTDIPARRAMFHAANAHWCVLDAMGASAGAAVGAFAGRALLAE</sequence>
<dbReference type="KEGG" id="psoj:PHYSODRAFT_326356"/>
<dbReference type="Proteomes" id="UP000002640">
    <property type="component" value="Unassembled WGS sequence"/>
</dbReference>
<organism evidence="1 2">
    <name type="scientific">Phytophthora sojae (strain P6497)</name>
    <name type="common">Soybean stem and root rot agent</name>
    <name type="synonym">Phytophthora megasperma f. sp. glycines</name>
    <dbReference type="NCBI Taxonomy" id="1094619"/>
    <lineage>
        <taxon>Eukaryota</taxon>
        <taxon>Sar</taxon>
        <taxon>Stramenopiles</taxon>
        <taxon>Oomycota</taxon>
        <taxon>Peronosporomycetes</taxon>
        <taxon>Peronosporales</taxon>
        <taxon>Peronosporaceae</taxon>
        <taxon>Phytophthora</taxon>
    </lineage>
</organism>
<evidence type="ECO:0000313" key="2">
    <source>
        <dbReference type="Proteomes" id="UP000002640"/>
    </source>
</evidence>
<dbReference type="RefSeq" id="XP_009520611.1">
    <property type="nucleotide sequence ID" value="XM_009522316.1"/>
</dbReference>
<gene>
    <name evidence="1" type="ORF">PHYSODRAFT_326356</name>
</gene>
<proteinExistence type="predicted"/>
<dbReference type="EMBL" id="JH159152">
    <property type="protein sequence ID" value="EGZ25323.1"/>
    <property type="molecule type" value="Genomic_DNA"/>
</dbReference>
<evidence type="ECO:0000313" key="1">
    <source>
        <dbReference type="EMBL" id="EGZ25323.1"/>
    </source>
</evidence>
<dbReference type="InParanoid" id="G4YS92"/>
<name>G4YS92_PHYSP</name>
<keyword evidence="2" id="KW-1185">Reference proteome</keyword>
<dbReference type="GeneID" id="20645420"/>
<dbReference type="AlphaFoldDB" id="G4YS92"/>
<protein>
    <submittedName>
        <fullName evidence="1">Uncharacterized protein</fullName>
    </submittedName>
</protein>
<reference evidence="1 2" key="1">
    <citation type="journal article" date="2006" name="Science">
        <title>Phytophthora genome sequences uncover evolutionary origins and mechanisms of pathogenesis.</title>
        <authorList>
            <person name="Tyler B.M."/>
            <person name="Tripathy S."/>
            <person name="Zhang X."/>
            <person name="Dehal P."/>
            <person name="Jiang R.H."/>
            <person name="Aerts A."/>
            <person name="Arredondo F.D."/>
            <person name="Baxter L."/>
            <person name="Bensasson D."/>
            <person name="Beynon J.L."/>
            <person name="Chapman J."/>
            <person name="Damasceno C.M."/>
            <person name="Dorrance A.E."/>
            <person name="Dou D."/>
            <person name="Dickerman A.W."/>
            <person name="Dubchak I.L."/>
            <person name="Garbelotto M."/>
            <person name="Gijzen M."/>
            <person name="Gordon S.G."/>
            <person name="Govers F."/>
            <person name="Grunwald N.J."/>
            <person name="Huang W."/>
            <person name="Ivors K.L."/>
            <person name="Jones R.W."/>
            <person name="Kamoun S."/>
            <person name="Krampis K."/>
            <person name="Lamour K.H."/>
            <person name="Lee M.K."/>
            <person name="McDonald W.H."/>
            <person name="Medina M."/>
            <person name="Meijer H.J."/>
            <person name="Nordberg E.K."/>
            <person name="Maclean D.J."/>
            <person name="Ospina-Giraldo M.D."/>
            <person name="Morris P.F."/>
            <person name="Phuntumart V."/>
            <person name="Putnam N.H."/>
            <person name="Rash S."/>
            <person name="Rose J.K."/>
            <person name="Sakihama Y."/>
            <person name="Salamov A.A."/>
            <person name="Savidor A."/>
            <person name="Scheuring C.F."/>
            <person name="Smith B.M."/>
            <person name="Sobral B.W."/>
            <person name="Terry A."/>
            <person name="Torto-Alalibo T.A."/>
            <person name="Win J."/>
            <person name="Xu Z."/>
            <person name="Zhang H."/>
            <person name="Grigoriev I.V."/>
            <person name="Rokhsar D.S."/>
            <person name="Boore J.L."/>
        </authorList>
    </citation>
    <scope>NUCLEOTIDE SEQUENCE [LARGE SCALE GENOMIC DNA]</scope>
    <source>
        <strain evidence="1 2">P6497</strain>
    </source>
</reference>
<accession>G4YS92</accession>